<accession>A0A067LZJ2</accession>
<reference evidence="3" key="1">
    <citation type="journal article" date="2014" name="Proc. Natl. Acad. Sci. U.S.A.">
        <title>Extensive sampling of basidiomycete genomes demonstrates inadequacy of the white-rot/brown-rot paradigm for wood decay fungi.</title>
        <authorList>
            <person name="Riley R."/>
            <person name="Salamov A.A."/>
            <person name="Brown D.W."/>
            <person name="Nagy L.G."/>
            <person name="Floudas D."/>
            <person name="Held B.W."/>
            <person name="Levasseur A."/>
            <person name="Lombard V."/>
            <person name="Morin E."/>
            <person name="Otillar R."/>
            <person name="Lindquist E.A."/>
            <person name="Sun H."/>
            <person name="LaButti K.M."/>
            <person name="Schmutz J."/>
            <person name="Jabbour D."/>
            <person name="Luo H."/>
            <person name="Baker S.E."/>
            <person name="Pisabarro A.G."/>
            <person name="Walton J.D."/>
            <person name="Blanchette R.A."/>
            <person name="Henrissat B."/>
            <person name="Martin F."/>
            <person name="Cullen D."/>
            <person name="Hibbett D.S."/>
            <person name="Grigoriev I.V."/>
        </authorList>
    </citation>
    <scope>NUCLEOTIDE SEQUENCE [LARGE SCALE GENOMIC DNA]</scope>
    <source>
        <strain evidence="3">FD-172 SS1</strain>
    </source>
</reference>
<sequence length="275" mass="31151">MKSTRVRMICSPNTKKSCLLIVHFRTKKPQLYADLCSLAELENHAPAEFRDERTVDVLCTTKHDHIIAVVPSVSFHPPKRSAFDQIRSPINDAAADYTALLQATIKRLENLGRALQGERKTSKDEEKELAQGLREERKARDKALREERSAREKALQEERKERQNLERRWEKQQSIANAEAAKARDECRAAKELSDGEIHTLRTEVNGLSDKVDELKSETAMLRSRVETNSSDISVVIDALGRFETIPDKTMIDLDKIARRALLDQAQALLAKAVG</sequence>
<feature type="compositionally biased region" description="Basic and acidic residues" evidence="1">
    <location>
        <begin position="116"/>
        <end position="171"/>
    </location>
</feature>
<keyword evidence="3" id="KW-1185">Reference proteome</keyword>
<feature type="region of interest" description="Disordered" evidence="1">
    <location>
        <begin position="116"/>
        <end position="173"/>
    </location>
</feature>
<dbReference type="Proteomes" id="UP000027195">
    <property type="component" value="Unassembled WGS sequence"/>
</dbReference>
<name>A0A067LZJ2_BOTB1</name>
<dbReference type="EMBL" id="KL198087">
    <property type="protein sequence ID" value="KDQ08709.1"/>
    <property type="molecule type" value="Genomic_DNA"/>
</dbReference>
<evidence type="ECO:0000313" key="3">
    <source>
        <dbReference type="Proteomes" id="UP000027195"/>
    </source>
</evidence>
<gene>
    <name evidence="2" type="ORF">BOTBODRAFT_59182</name>
</gene>
<protein>
    <submittedName>
        <fullName evidence="2">Uncharacterized protein</fullName>
    </submittedName>
</protein>
<evidence type="ECO:0000256" key="1">
    <source>
        <dbReference type="SAM" id="MobiDB-lite"/>
    </source>
</evidence>
<dbReference type="AlphaFoldDB" id="A0A067LZJ2"/>
<proteinExistence type="predicted"/>
<dbReference type="HOGENOM" id="CLU_1011914_0_0_1"/>
<dbReference type="InParanoid" id="A0A067LZJ2"/>
<organism evidence="2 3">
    <name type="scientific">Botryobasidium botryosum (strain FD-172 SS1)</name>
    <dbReference type="NCBI Taxonomy" id="930990"/>
    <lineage>
        <taxon>Eukaryota</taxon>
        <taxon>Fungi</taxon>
        <taxon>Dikarya</taxon>
        <taxon>Basidiomycota</taxon>
        <taxon>Agaricomycotina</taxon>
        <taxon>Agaricomycetes</taxon>
        <taxon>Cantharellales</taxon>
        <taxon>Botryobasidiaceae</taxon>
        <taxon>Botryobasidium</taxon>
    </lineage>
</organism>
<evidence type="ECO:0000313" key="2">
    <source>
        <dbReference type="EMBL" id="KDQ08709.1"/>
    </source>
</evidence>